<sequence length="235" mass="25671">MLVSFSACALFVVIKVLVGQPLNVDWYAVLHAILTGPPALLCMHLDSHASRIDPGSSSEPLRSIKGAEALTPLHAIIPMVSLGYGLVDLIEGIFLNRGDFIVHGLGVLASMGSCCYLGKSHLVTPALVMELSSIPLNFLDCTIDNALFTMFVQGTFVLSFFFTRLILVPWLWFNFVKTYYDHVVVGGNKSSFPGWFIYIVVGLGLMFHSLNAYWFSYVLQKAGEAMGGGDGDKEL</sequence>
<dbReference type="InterPro" id="IPR006634">
    <property type="entry name" value="TLC-dom"/>
</dbReference>
<keyword evidence="4 5" id="KW-0472">Membrane</keyword>
<feature type="signal peptide" evidence="6">
    <location>
        <begin position="1"/>
        <end position="19"/>
    </location>
</feature>
<evidence type="ECO:0000256" key="3">
    <source>
        <dbReference type="ARBA" id="ARBA00022989"/>
    </source>
</evidence>
<evidence type="ECO:0000256" key="1">
    <source>
        <dbReference type="ARBA" id="ARBA00004141"/>
    </source>
</evidence>
<feature type="chain" id="PRO_5040758838" description="TLC domain-containing protein" evidence="6">
    <location>
        <begin position="20"/>
        <end position="235"/>
    </location>
</feature>
<dbReference type="InterPro" id="IPR050846">
    <property type="entry name" value="TLCD"/>
</dbReference>
<dbReference type="OrthoDB" id="10266980at2759"/>
<gene>
    <name evidence="8" type="ORF">TrRE_jg6653</name>
</gene>
<keyword evidence="6" id="KW-0732">Signal</keyword>
<feature type="transmembrane region" description="Helical" evidence="5">
    <location>
        <begin position="156"/>
        <end position="175"/>
    </location>
</feature>
<dbReference type="PANTHER" id="PTHR13439">
    <property type="entry name" value="CT120 PROTEIN"/>
    <property type="match status" value="1"/>
</dbReference>
<evidence type="ECO:0000259" key="7">
    <source>
        <dbReference type="Pfam" id="PF03798"/>
    </source>
</evidence>
<evidence type="ECO:0000313" key="9">
    <source>
        <dbReference type="Proteomes" id="UP001165082"/>
    </source>
</evidence>
<comment type="subcellular location">
    <subcellularLocation>
        <location evidence="1">Membrane</location>
        <topology evidence="1">Multi-pass membrane protein</topology>
    </subcellularLocation>
</comment>
<feature type="transmembrane region" description="Helical" evidence="5">
    <location>
        <begin position="70"/>
        <end position="94"/>
    </location>
</feature>
<comment type="caution">
    <text evidence="8">The sequence shown here is derived from an EMBL/GenBank/DDBJ whole genome shotgun (WGS) entry which is preliminary data.</text>
</comment>
<keyword evidence="9" id="KW-1185">Reference proteome</keyword>
<dbReference type="AlphaFoldDB" id="A0A9W7AEM4"/>
<name>A0A9W7AEM4_9STRA</name>
<proteinExistence type="predicted"/>
<feature type="transmembrane region" description="Helical" evidence="5">
    <location>
        <begin position="195"/>
        <end position="216"/>
    </location>
</feature>
<organism evidence="8 9">
    <name type="scientific">Triparma retinervis</name>
    <dbReference type="NCBI Taxonomy" id="2557542"/>
    <lineage>
        <taxon>Eukaryota</taxon>
        <taxon>Sar</taxon>
        <taxon>Stramenopiles</taxon>
        <taxon>Ochrophyta</taxon>
        <taxon>Bolidophyceae</taxon>
        <taxon>Parmales</taxon>
        <taxon>Triparmaceae</taxon>
        <taxon>Triparma</taxon>
    </lineage>
</organism>
<dbReference type="GO" id="GO:0016020">
    <property type="term" value="C:membrane"/>
    <property type="evidence" value="ECO:0007669"/>
    <property type="project" value="UniProtKB-SubCell"/>
</dbReference>
<dbReference type="GO" id="GO:0055088">
    <property type="term" value="P:lipid homeostasis"/>
    <property type="evidence" value="ECO:0007669"/>
    <property type="project" value="TreeGrafter"/>
</dbReference>
<evidence type="ECO:0000256" key="2">
    <source>
        <dbReference type="ARBA" id="ARBA00022692"/>
    </source>
</evidence>
<protein>
    <recommendedName>
        <fullName evidence="7">TLC domain-containing protein</fullName>
    </recommendedName>
</protein>
<evidence type="ECO:0000313" key="8">
    <source>
        <dbReference type="EMBL" id="GMH71346.1"/>
    </source>
</evidence>
<dbReference type="EMBL" id="BRXZ01002842">
    <property type="protein sequence ID" value="GMH71346.1"/>
    <property type="molecule type" value="Genomic_DNA"/>
</dbReference>
<keyword evidence="3 5" id="KW-1133">Transmembrane helix</keyword>
<feature type="domain" description="TLC" evidence="7">
    <location>
        <begin position="73"/>
        <end position="219"/>
    </location>
</feature>
<dbReference type="Proteomes" id="UP001165082">
    <property type="component" value="Unassembled WGS sequence"/>
</dbReference>
<reference evidence="8" key="1">
    <citation type="submission" date="2022-07" db="EMBL/GenBank/DDBJ databases">
        <title>Genome analysis of Parmales, a sister group of diatoms, reveals the evolutionary specialization of diatoms from phago-mixotrophs to photoautotrophs.</title>
        <authorList>
            <person name="Ban H."/>
            <person name="Sato S."/>
            <person name="Yoshikawa S."/>
            <person name="Kazumasa Y."/>
            <person name="Nakamura Y."/>
            <person name="Ichinomiya M."/>
            <person name="Saitoh K."/>
            <person name="Sato N."/>
            <person name="Blanc-Mathieu R."/>
            <person name="Endo H."/>
            <person name="Kuwata A."/>
            <person name="Ogata H."/>
        </authorList>
    </citation>
    <scope>NUCLEOTIDE SEQUENCE</scope>
</reference>
<evidence type="ECO:0000256" key="5">
    <source>
        <dbReference type="SAM" id="Phobius"/>
    </source>
</evidence>
<evidence type="ECO:0000256" key="4">
    <source>
        <dbReference type="ARBA" id="ARBA00023136"/>
    </source>
</evidence>
<dbReference type="Pfam" id="PF03798">
    <property type="entry name" value="TRAM_LAG1_CLN8"/>
    <property type="match status" value="1"/>
</dbReference>
<keyword evidence="2 5" id="KW-0812">Transmembrane</keyword>
<evidence type="ECO:0000256" key="6">
    <source>
        <dbReference type="SAM" id="SignalP"/>
    </source>
</evidence>
<accession>A0A9W7AEM4</accession>